<name>A0A0J5FUR4_9GAMM</name>
<dbReference type="PATRIC" id="fig|880157.4.peg.1363"/>
<evidence type="ECO:0008006" key="4">
    <source>
        <dbReference type="Google" id="ProtNLM"/>
    </source>
</evidence>
<dbReference type="AlphaFoldDB" id="A0A0J5FUR4"/>
<proteinExistence type="predicted"/>
<evidence type="ECO:0000313" key="3">
    <source>
        <dbReference type="Proteomes" id="UP000036277"/>
    </source>
</evidence>
<comment type="caution">
    <text evidence="2">The sequence shown here is derived from an EMBL/GenBank/DDBJ whole genome shotgun (WGS) entry which is preliminary data.</text>
</comment>
<keyword evidence="1" id="KW-0812">Transmembrane</keyword>
<keyword evidence="1" id="KW-1133">Transmembrane helix</keyword>
<keyword evidence="1" id="KW-0472">Membrane</keyword>
<evidence type="ECO:0000313" key="2">
    <source>
        <dbReference type="EMBL" id="KMJ45919.1"/>
    </source>
</evidence>
<feature type="transmembrane region" description="Helical" evidence="1">
    <location>
        <begin position="18"/>
        <end position="40"/>
    </location>
</feature>
<gene>
    <name evidence="2" type="ORF">AB204_06495</name>
</gene>
<protein>
    <recommendedName>
        <fullName evidence="4">Transposase</fullName>
    </recommendedName>
</protein>
<dbReference type="EMBL" id="LFCV01000034">
    <property type="protein sequence ID" value="KMJ45919.1"/>
    <property type="molecule type" value="Genomic_DNA"/>
</dbReference>
<dbReference type="Proteomes" id="UP000036277">
    <property type="component" value="Unassembled WGS sequence"/>
</dbReference>
<dbReference type="STRING" id="880157.AB204_06495"/>
<reference evidence="2 3" key="1">
    <citation type="submission" date="2015-06" db="EMBL/GenBank/DDBJ databases">
        <title>Draft Whole-Genome Sequence of the Entomopathogenic Bacterium Xenorhabdus khoisanae.</title>
        <authorList>
            <person name="Naidoo S."/>
            <person name="Featherston J."/>
            <person name="Gray V.M."/>
        </authorList>
    </citation>
    <scope>NUCLEOTIDE SEQUENCE [LARGE SCALE GENOMIC DNA]</scope>
    <source>
        <strain evidence="2 3">MCB</strain>
    </source>
</reference>
<evidence type="ECO:0000256" key="1">
    <source>
        <dbReference type="SAM" id="Phobius"/>
    </source>
</evidence>
<accession>A0A0J5FUR4</accession>
<sequence length="65" mass="7992">MTSNAIENDEQLKRHRQVFLSLSEMMAILILFHMSHYRAFKTFYLQHVKKYFHHDFQIWSVICEC</sequence>
<keyword evidence="3" id="KW-1185">Reference proteome</keyword>
<organism evidence="2 3">
    <name type="scientific">Xenorhabdus khoisanae</name>
    <dbReference type="NCBI Taxonomy" id="880157"/>
    <lineage>
        <taxon>Bacteria</taxon>
        <taxon>Pseudomonadati</taxon>
        <taxon>Pseudomonadota</taxon>
        <taxon>Gammaproteobacteria</taxon>
        <taxon>Enterobacterales</taxon>
        <taxon>Morganellaceae</taxon>
        <taxon>Xenorhabdus</taxon>
    </lineage>
</organism>